<comment type="similarity">
    <text evidence="2">Belongs to the multi antimicrobial extrusion (MATE) (TC 2.A.66.1) family.</text>
</comment>
<feature type="transmembrane region" description="Helical" evidence="6">
    <location>
        <begin position="627"/>
        <end position="646"/>
    </location>
</feature>
<feature type="chain" id="PRO_5031041856" description="Protein DETOXIFICATION" evidence="7">
    <location>
        <begin position="29"/>
        <end position="700"/>
    </location>
</feature>
<evidence type="ECO:0000256" key="2">
    <source>
        <dbReference type="ARBA" id="ARBA00010199"/>
    </source>
</evidence>
<name>A0A7R9W861_9STRA</name>
<protein>
    <recommendedName>
        <fullName evidence="9">Protein DETOXIFICATION</fullName>
    </recommendedName>
</protein>
<reference evidence="8" key="1">
    <citation type="submission" date="2021-01" db="EMBL/GenBank/DDBJ databases">
        <authorList>
            <person name="Corre E."/>
            <person name="Pelletier E."/>
            <person name="Niang G."/>
            <person name="Scheremetjew M."/>
            <person name="Finn R."/>
            <person name="Kale V."/>
            <person name="Holt S."/>
            <person name="Cochrane G."/>
            <person name="Meng A."/>
            <person name="Brown T."/>
            <person name="Cohen L."/>
        </authorList>
    </citation>
    <scope>NUCLEOTIDE SEQUENCE</scope>
    <source>
        <strain evidence="8">CCMP147</strain>
    </source>
</reference>
<dbReference type="AlphaFoldDB" id="A0A7R9W861"/>
<feature type="transmembrane region" description="Helical" evidence="6">
    <location>
        <begin position="601"/>
        <end position="620"/>
    </location>
</feature>
<evidence type="ECO:0000313" key="8">
    <source>
        <dbReference type="EMBL" id="CAD8315763.1"/>
    </source>
</evidence>
<dbReference type="PANTHER" id="PTHR42893:SF9">
    <property type="entry name" value="PROTEIN DETOXIFICATION 46, CHLOROPLASTIC"/>
    <property type="match status" value="1"/>
</dbReference>
<feature type="transmembrane region" description="Helical" evidence="6">
    <location>
        <begin position="253"/>
        <end position="275"/>
    </location>
</feature>
<feature type="transmembrane region" description="Helical" evidence="6">
    <location>
        <begin position="350"/>
        <end position="377"/>
    </location>
</feature>
<comment type="subcellular location">
    <subcellularLocation>
        <location evidence="1">Membrane</location>
        <topology evidence="1">Multi-pass membrane protein</topology>
    </subcellularLocation>
</comment>
<feature type="transmembrane region" description="Helical" evidence="6">
    <location>
        <begin position="563"/>
        <end position="581"/>
    </location>
</feature>
<keyword evidence="7" id="KW-0732">Signal</keyword>
<evidence type="ECO:0000256" key="4">
    <source>
        <dbReference type="ARBA" id="ARBA00022989"/>
    </source>
</evidence>
<dbReference type="GO" id="GO:0015297">
    <property type="term" value="F:antiporter activity"/>
    <property type="evidence" value="ECO:0007669"/>
    <property type="project" value="InterPro"/>
</dbReference>
<accession>A0A7R9W861</accession>
<gene>
    <name evidence="8" type="ORF">TDUB1175_LOCUS14556</name>
</gene>
<dbReference type="InterPro" id="IPR002528">
    <property type="entry name" value="MATE_fam"/>
</dbReference>
<evidence type="ECO:0008006" key="9">
    <source>
        <dbReference type="Google" id="ProtNLM"/>
    </source>
</evidence>
<keyword evidence="4 6" id="KW-1133">Transmembrane helix</keyword>
<organism evidence="8">
    <name type="scientific">Pseudictyota dubia</name>
    <dbReference type="NCBI Taxonomy" id="2749911"/>
    <lineage>
        <taxon>Eukaryota</taxon>
        <taxon>Sar</taxon>
        <taxon>Stramenopiles</taxon>
        <taxon>Ochrophyta</taxon>
        <taxon>Bacillariophyta</taxon>
        <taxon>Mediophyceae</taxon>
        <taxon>Biddulphiophycidae</taxon>
        <taxon>Eupodiscales</taxon>
        <taxon>Odontellaceae</taxon>
        <taxon>Pseudictyota</taxon>
    </lineage>
</organism>
<evidence type="ECO:0000256" key="5">
    <source>
        <dbReference type="ARBA" id="ARBA00023136"/>
    </source>
</evidence>
<dbReference type="GO" id="GO:0016020">
    <property type="term" value="C:membrane"/>
    <property type="evidence" value="ECO:0007669"/>
    <property type="project" value="UniProtKB-SubCell"/>
</dbReference>
<dbReference type="EMBL" id="HBED01029172">
    <property type="protein sequence ID" value="CAD8315763.1"/>
    <property type="molecule type" value="Transcribed_RNA"/>
</dbReference>
<dbReference type="PANTHER" id="PTHR42893">
    <property type="entry name" value="PROTEIN DETOXIFICATION 44, CHLOROPLASTIC-RELATED"/>
    <property type="match status" value="1"/>
</dbReference>
<evidence type="ECO:0000256" key="7">
    <source>
        <dbReference type="SAM" id="SignalP"/>
    </source>
</evidence>
<feature type="transmembrane region" description="Helical" evidence="6">
    <location>
        <begin position="658"/>
        <end position="679"/>
    </location>
</feature>
<evidence type="ECO:0000256" key="6">
    <source>
        <dbReference type="SAM" id="Phobius"/>
    </source>
</evidence>
<proteinExistence type="inferred from homology"/>
<dbReference type="Pfam" id="PF01554">
    <property type="entry name" value="MatE"/>
    <property type="match status" value="1"/>
</dbReference>
<evidence type="ECO:0000256" key="3">
    <source>
        <dbReference type="ARBA" id="ARBA00022692"/>
    </source>
</evidence>
<keyword evidence="3 6" id="KW-0812">Transmembrane</keyword>
<dbReference type="GO" id="GO:0042910">
    <property type="term" value="F:xenobiotic transmembrane transporter activity"/>
    <property type="evidence" value="ECO:0007669"/>
    <property type="project" value="InterPro"/>
</dbReference>
<dbReference type="InterPro" id="IPR044644">
    <property type="entry name" value="DinF-like"/>
</dbReference>
<evidence type="ECO:0000256" key="1">
    <source>
        <dbReference type="ARBA" id="ARBA00004141"/>
    </source>
</evidence>
<feature type="transmembrane region" description="Helical" evidence="6">
    <location>
        <begin position="326"/>
        <end position="344"/>
    </location>
</feature>
<keyword evidence="5 6" id="KW-0472">Membrane</keyword>
<sequence>MSKDSSSQRRSTTVALSFLVGIAHHVAAFVPNGVQMPPVSCAGKNGRSPTLITNVPDQAVRLTEKQRFMSTEEITLVDVVPMVSGPILEDVDGIGEVLNQENDDSMTAMGTIVPREEVEAFAASSEEIAQQILDTLPTESLTNDIFPQAVMNEEETTPDAPGLRKILKFAVPAIGVWLCSPILSLIDTSSVGLLAGTAQQAALNPAVAVTDYAALLVAFMYTATTNLVATAQEKENNCSEGKPRTTKALITSLQLSGIVGAALGACLIVLTKFLLRAIIGNDSLDPEVLSAATKYVRIRALGMPAAVVIGSAQSASLGLQDIKSPLYVLVAAAVVNFIGDMLFVGSSSPWIGGAAGAAWATVFSQYAALFMFLKWFVSKPCSSKKTLEKMDLSDAILELTGNSAAGASRRKRFRESLKTMASSSSKRSPLFSKKIREEKKESRKAHVFSTRGFLHGRFRKRDLLGLPDKETAAKFWPYVIPVTTTSVGRVSSYVAMSHVVSSALGTVSMAANQVILSLFYCLCPLADSLNLTAQSFVPAIFAKRGQRAGADALKKTAGNFVKAGGLFGTLMVAAVACIPIFSKFLTTDPTVIAQVNAAVPFLAGTFAVHGATCACEGLLLGQKDLGFLGKAYAAFFVGVPFFMLRVKKAALSGLPNVGLSSVWQVFMGYQFVRTILWILRIKQLEAYTEKSVPSVTGAYQ</sequence>
<feature type="signal peptide" evidence="7">
    <location>
        <begin position="1"/>
        <end position="28"/>
    </location>
</feature>